<accession>A0A6S7GNJ2</accession>
<keyword evidence="2" id="KW-1185">Reference proteome</keyword>
<sequence>MNDDALAEEYVGGTVFQAFLDTANYHRWHAPVAGTITKAYIKEGAYYAKALSVGYDPTANTYSQRYLSHVDTRAIIHIDTGKPEIGTVIFVAIGMAEISSCPLEVYYGQEVKKGDPLGTFQFGGSSYCLLFKKGVSLSFTAEDYPIQLWSKLLQKVNSDLGR</sequence>
<dbReference type="AlphaFoldDB" id="A0A6S7GNJ2"/>
<feature type="non-terminal residue" evidence="1">
    <location>
        <position position="162"/>
    </location>
</feature>
<protein>
    <submittedName>
        <fullName evidence="1">Phosphatidylserine decarboxylase</fullName>
    </submittedName>
</protein>
<dbReference type="PANTHER" id="PTHR10067">
    <property type="entry name" value="PHOSPHATIDYLSERINE DECARBOXYLASE"/>
    <property type="match status" value="1"/>
</dbReference>
<dbReference type="GO" id="GO:0005739">
    <property type="term" value="C:mitochondrion"/>
    <property type="evidence" value="ECO:0007669"/>
    <property type="project" value="TreeGrafter"/>
</dbReference>
<dbReference type="Proteomes" id="UP001152795">
    <property type="component" value="Unassembled WGS sequence"/>
</dbReference>
<dbReference type="PANTHER" id="PTHR10067:SF9">
    <property type="entry name" value="PHOSPHATIDYLSERINE DECARBOXYLASE FAMILY PROTEIN (AFU_ORTHOLOGUE AFUA_7G01730)"/>
    <property type="match status" value="1"/>
</dbReference>
<reference evidence="1" key="1">
    <citation type="submission" date="2020-04" db="EMBL/GenBank/DDBJ databases">
        <authorList>
            <person name="Alioto T."/>
            <person name="Alioto T."/>
            <person name="Gomez Garrido J."/>
        </authorList>
    </citation>
    <scope>NUCLEOTIDE SEQUENCE</scope>
    <source>
        <strain evidence="1">A484AB</strain>
    </source>
</reference>
<evidence type="ECO:0000313" key="2">
    <source>
        <dbReference type="Proteomes" id="UP001152795"/>
    </source>
</evidence>
<organism evidence="1 2">
    <name type="scientific">Paramuricea clavata</name>
    <name type="common">Red gorgonian</name>
    <name type="synonym">Violescent sea-whip</name>
    <dbReference type="NCBI Taxonomy" id="317549"/>
    <lineage>
        <taxon>Eukaryota</taxon>
        <taxon>Metazoa</taxon>
        <taxon>Cnidaria</taxon>
        <taxon>Anthozoa</taxon>
        <taxon>Octocorallia</taxon>
        <taxon>Malacalcyonacea</taxon>
        <taxon>Plexauridae</taxon>
        <taxon>Paramuricea</taxon>
    </lineage>
</organism>
<comment type="caution">
    <text evidence="1">The sequence shown here is derived from an EMBL/GenBank/DDBJ whole genome shotgun (WGS) entry which is preliminary data.</text>
</comment>
<proteinExistence type="predicted"/>
<gene>
    <name evidence="1" type="ORF">PACLA_8A011229</name>
</gene>
<dbReference type="Pfam" id="PF02666">
    <property type="entry name" value="PS_Dcarbxylase"/>
    <property type="match status" value="1"/>
</dbReference>
<name>A0A6S7GNJ2_PARCT</name>
<dbReference type="EMBL" id="CACRXK020002295">
    <property type="protein sequence ID" value="CAB3993618.1"/>
    <property type="molecule type" value="Genomic_DNA"/>
</dbReference>
<dbReference type="GO" id="GO:0006646">
    <property type="term" value="P:phosphatidylethanolamine biosynthetic process"/>
    <property type="evidence" value="ECO:0007669"/>
    <property type="project" value="TreeGrafter"/>
</dbReference>
<evidence type="ECO:0000313" key="1">
    <source>
        <dbReference type="EMBL" id="CAB3993618.1"/>
    </source>
</evidence>
<dbReference type="InterPro" id="IPR003817">
    <property type="entry name" value="PS_Dcarbxylase"/>
</dbReference>
<dbReference type="GO" id="GO:0004609">
    <property type="term" value="F:phosphatidylserine decarboxylase activity"/>
    <property type="evidence" value="ECO:0007669"/>
    <property type="project" value="InterPro"/>
</dbReference>
<dbReference type="OrthoDB" id="5973539at2759"/>